<dbReference type="Pfam" id="PF05343">
    <property type="entry name" value="Peptidase_M42"/>
    <property type="match status" value="1"/>
</dbReference>
<reference evidence="7 8" key="1">
    <citation type="submission" date="2019-02" db="EMBL/GenBank/DDBJ databases">
        <title>Deep-cultivation of Planctomycetes and their phenomic and genomic characterization uncovers novel biology.</title>
        <authorList>
            <person name="Wiegand S."/>
            <person name="Jogler M."/>
            <person name="Boedeker C."/>
            <person name="Pinto D."/>
            <person name="Vollmers J."/>
            <person name="Rivas-Marin E."/>
            <person name="Kohn T."/>
            <person name="Peeters S.H."/>
            <person name="Heuer A."/>
            <person name="Rast P."/>
            <person name="Oberbeckmann S."/>
            <person name="Bunk B."/>
            <person name="Jeske O."/>
            <person name="Meyerdierks A."/>
            <person name="Storesund J.E."/>
            <person name="Kallscheuer N."/>
            <person name="Luecker S."/>
            <person name="Lage O.M."/>
            <person name="Pohl T."/>
            <person name="Merkel B.J."/>
            <person name="Hornburger P."/>
            <person name="Mueller R.-W."/>
            <person name="Bruemmer F."/>
            <person name="Labrenz M."/>
            <person name="Spormann A.M."/>
            <person name="Op den Camp H."/>
            <person name="Overmann J."/>
            <person name="Amann R."/>
            <person name="Jetten M.S.M."/>
            <person name="Mascher T."/>
            <person name="Medema M.H."/>
            <person name="Devos D.P."/>
            <person name="Kaster A.-K."/>
            <person name="Ovreas L."/>
            <person name="Rohde M."/>
            <person name="Galperin M.Y."/>
            <person name="Jogler C."/>
        </authorList>
    </citation>
    <scope>NUCLEOTIDE SEQUENCE [LARGE SCALE GENOMIC DNA]</scope>
    <source>
        <strain evidence="7 8">TBK1r</strain>
    </source>
</reference>
<protein>
    <submittedName>
        <fullName evidence="7">Aminopeptidase YsdC</fullName>
        <ecNumber evidence="7">3.4.11.-</ecNumber>
    </submittedName>
</protein>
<keyword evidence="4" id="KW-0479">Metal-binding</keyword>
<keyword evidence="5 7" id="KW-0378">Hydrolase</keyword>
<dbReference type="EC" id="3.4.11.-" evidence="7"/>
<keyword evidence="8" id="KW-1185">Reference proteome</keyword>
<dbReference type="SUPFAM" id="SSF53187">
    <property type="entry name" value="Zn-dependent exopeptidases"/>
    <property type="match status" value="1"/>
</dbReference>
<dbReference type="InterPro" id="IPR051464">
    <property type="entry name" value="Peptidase_M42_aminopept"/>
</dbReference>
<dbReference type="GO" id="GO:0004177">
    <property type="term" value="F:aminopeptidase activity"/>
    <property type="evidence" value="ECO:0007669"/>
    <property type="project" value="UniProtKB-KW"/>
</dbReference>
<sequence length="358" mass="38356">MQDNARAFFEQAIATPSPSGYEERIQKLIRDYITPHADCVRIDVHGNLIAEVGNGDGPRLMLAGHCDQIGMLVSHIDENGFVYAQTIGGWDPQQLIGQAMSIWTDSGEVPAVISRKPIHLLNNDERKKVVGLDEMWLDVGANNDKQAREQIRIGDPITLDLQLRPLMNSLVSGPGMDNKTGMWTVIEALRRANELAGAGGIGCHLHSVSTVQEEIGLRGAKTAAGGIDPDVAIAVDVTHASDCPTIDKNKQGDIRLGGGPVIFRGPNINPKVATRLIELAEAHNIPYQLAAIGRATPNDANVLQLHGAGVATGLVAIPNRYMHSAVEAISLDDIDHVAQLLAHFAAALQSDDDFTPGT</sequence>
<evidence type="ECO:0000256" key="6">
    <source>
        <dbReference type="PIRNR" id="PIRNR001123"/>
    </source>
</evidence>
<proteinExistence type="inferred from homology"/>
<dbReference type="PIRSF" id="PIRSF001123">
    <property type="entry name" value="PepA_GA"/>
    <property type="match status" value="1"/>
</dbReference>
<evidence type="ECO:0000256" key="4">
    <source>
        <dbReference type="ARBA" id="ARBA00022723"/>
    </source>
</evidence>
<evidence type="ECO:0000256" key="1">
    <source>
        <dbReference type="ARBA" id="ARBA00006272"/>
    </source>
</evidence>
<gene>
    <name evidence="7" type="primary">ysdC</name>
    <name evidence="7" type="ORF">TBK1r_33900</name>
</gene>
<dbReference type="SUPFAM" id="SSF101821">
    <property type="entry name" value="Aminopeptidase/glucanase lid domain"/>
    <property type="match status" value="1"/>
</dbReference>
<comment type="similarity">
    <text evidence="1 6">Belongs to the peptidase M42 family.</text>
</comment>
<organism evidence="7 8">
    <name type="scientific">Stieleria magnilauensis</name>
    <dbReference type="NCBI Taxonomy" id="2527963"/>
    <lineage>
        <taxon>Bacteria</taxon>
        <taxon>Pseudomonadati</taxon>
        <taxon>Planctomycetota</taxon>
        <taxon>Planctomycetia</taxon>
        <taxon>Pirellulales</taxon>
        <taxon>Pirellulaceae</taxon>
        <taxon>Stieleria</taxon>
    </lineage>
</organism>
<evidence type="ECO:0000256" key="5">
    <source>
        <dbReference type="ARBA" id="ARBA00022801"/>
    </source>
</evidence>
<dbReference type="CDD" id="cd05656">
    <property type="entry name" value="M42_Frv"/>
    <property type="match status" value="1"/>
</dbReference>
<name>A0ABX5XU18_9BACT</name>
<evidence type="ECO:0000313" key="8">
    <source>
        <dbReference type="Proteomes" id="UP000318081"/>
    </source>
</evidence>
<dbReference type="PANTHER" id="PTHR32481">
    <property type="entry name" value="AMINOPEPTIDASE"/>
    <property type="match status" value="1"/>
</dbReference>
<keyword evidence="3" id="KW-0645">Protease</keyword>
<dbReference type="RefSeq" id="WP_145212706.1">
    <property type="nucleotide sequence ID" value="NZ_CP036432.1"/>
</dbReference>
<dbReference type="InterPro" id="IPR008007">
    <property type="entry name" value="Peptidase_M42"/>
</dbReference>
<dbReference type="Gene3D" id="3.40.630.10">
    <property type="entry name" value="Zn peptidases"/>
    <property type="match status" value="1"/>
</dbReference>
<evidence type="ECO:0000256" key="2">
    <source>
        <dbReference type="ARBA" id="ARBA00022438"/>
    </source>
</evidence>
<dbReference type="Gene3D" id="2.40.30.40">
    <property type="entry name" value="Peptidase M42, domain 2"/>
    <property type="match status" value="1"/>
</dbReference>
<dbReference type="EMBL" id="CP036432">
    <property type="protein sequence ID" value="QDV84445.1"/>
    <property type="molecule type" value="Genomic_DNA"/>
</dbReference>
<dbReference type="Proteomes" id="UP000318081">
    <property type="component" value="Chromosome"/>
</dbReference>
<evidence type="ECO:0000256" key="3">
    <source>
        <dbReference type="ARBA" id="ARBA00022670"/>
    </source>
</evidence>
<accession>A0ABX5XU18</accession>
<evidence type="ECO:0000313" key="7">
    <source>
        <dbReference type="EMBL" id="QDV84445.1"/>
    </source>
</evidence>
<dbReference type="InterPro" id="IPR023367">
    <property type="entry name" value="Peptidase_M42_dom2"/>
</dbReference>
<keyword evidence="2 7" id="KW-0031">Aminopeptidase</keyword>
<dbReference type="PANTHER" id="PTHR32481:SF20">
    <property type="entry name" value="AMINOPEPTIDASE YSDC"/>
    <property type="match status" value="1"/>
</dbReference>